<organism evidence="2 3">
    <name type="scientific">Paenibacillus catalpae</name>
    <dbReference type="NCBI Taxonomy" id="1045775"/>
    <lineage>
        <taxon>Bacteria</taxon>
        <taxon>Bacillati</taxon>
        <taxon>Bacillota</taxon>
        <taxon>Bacilli</taxon>
        <taxon>Bacillales</taxon>
        <taxon>Paenibacillaceae</taxon>
        <taxon>Paenibacillus</taxon>
    </lineage>
</organism>
<evidence type="ECO:0000313" key="2">
    <source>
        <dbReference type="EMBL" id="SFE15663.1"/>
    </source>
</evidence>
<keyword evidence="3" id="KW-1185">Reference proteome</keyword>
<name>A0A1I1YC15_9BACL</name>
<dbReference type="Proteomes" id="UP000198855">
    <property type="component" value="Unassembled WGS sequence"/>
</dbReference>
<feature type="coiled-coil region" evidence="1">
    <location>
        <begin position="208"/>
        <end position="242"/>
    </location>
</feature>
<protein>
    <submittedName>
        <fullName evidence="2">Uncharacterized protein</fullName>
    </submittedName>
</protein>
<evidence type="ECO:0000256" key="1">
    <source>
        <dbReference type="SAM" id="Coils"/>
    </source>
</evidence>
<reference evidence="3" key="1">
    <citation type="submission" date="2016-10" db="EMBL/GenBank/DDBJ databases">
        <authorList>
            <person name="Varghese N."/>
            <person name="Submissions S."/>
        </authorList>
    </citation>
    <scope>NUCLEOTIDE SEQUENCE [LARGE SCALE GENOMIC DNA]</scope>
    <source>
        <strain evidence="3">CGMCC 1.10784</strain>
    </source>
</reference>
<keyword evidence="1" id="KW-0175">Coiled coil</keyword>
<sequence length="315" mass="36140">MTDSLFDRLASAKERKYELDKAVRRQSQFRSRLNELERQIIRLELDLATEQADVDKLTKMTLTNLFHTLLRSKDEQLELERQQALSVALKLQEAQQERDKLKEDIIQAGLIMTSNQSAEKDYYRLLSEQEQALRTMPDKATELMAMENDIAAQKAVVRELNEAFSAGRRVLASLEPAINSLDKAINWGNWDTWGNGGLISTHIKHEHIDDAKASIAAANHELKSFRDELADLKQNLDIHIDISGLLKFGDYWFDGLITDWIVQQRIKETQERTSEAAHQVRIVVNKLQSEYKAAEGILVGLQSKRTAWLEQQNTI</sequence>
<feature type="coiled-coil region" evidence="1">
    <location>
        <begin position="19"/>
        <end position="111"/>
    </location>
</feature>
<dbReference type="RefSeq" id="WP_091185272.1">
    <property type="nucleotide sequence ID" value="NZ_FOMT01000002.1"/>
</dbReference>
<dbReference type="AlphaFoldDB" id="A0A1I1YC15"/>
<accession>A0A1I1YC15</accession>
<dbReference type="STRING" id="1045775.SAMN05216378_2526"/>
<dbReference type="EMBL" id="FOMT01000002">
    <property type="protein sequence ID" value="SFE15663.1"/>
    <property type="molecule type" value="Genomic_DNA"/>
</dbReference>
<evidence type="ECO:0000313" key="3">
    <source>
        <dbReference type="Proteomes" id="UP000198855"/>
    </source>
</evidence>
<gene>
    <name evidence="2" type="ORF">SAMN05216378_2526</name>
</gene>
<proteinExistence type="predicted"/>
<dbReference type="OrthoDB" id="3540923at2"/>